<feature type="transmembrane region" description="Helical" evidence="8">
    <location>
        <begin position="276"/>
        <end position="294"/>
    </location>
</feature>
<dbReference type="EMBL" id="JAHQCR010000089">
    <property type="protein sequence ID" value="MBU9724231.1"/>
    <property type="molecule type" value="Genomic_DNA"/>
</dbReference>
<gene>
    <name evidence="9" type="ORF">KS407_22670</name>
</gene>
<evidence type="ECO:0000256" key="6">
    <source>
        <dbReference type="ARBA" id="ARBA00022989"/>
    </source>
</evidence>
<proteinExistence type="inferred from homology"/>
<evidence type="ECO:0000256" key="3">
    <source>
        <dbReference type="ARBA" id="ARBA00022448"/>
    </source>
</evidence>
<accession>A0ABS6K1P6</accession>
<dbReference type="Pfam" id="PF01554">
    <property type="entry name" value="MatE"/>
    <property type="match status" value="2"/>
</dbReference>
<organism evidence="9 10">
    <name type="scientific">Evansella alkalicola</name>
    <dbReference type="NCBI Taxonomy" id="745819"/>
    <lineage>
        <taxon>Bacteria</taxon>
        <taxon>Bacillati</taxon>
        <taxon>Bacillota</taxon>
        <taxon>Bacilli</taxon>
        <taxon>Bacillales</taxon>
        <taxon>Bacillaceae</taxon>
        <taxon>Evansella</taxon>
    </lineage>
</organism>
<keyword evidence="4" id="KW-1003">Cell membrane</keyword>
<keyword evidence="3" id="KW-0813">Transport</keyword>
<sequence length="484" mass="52861">MTSDENTTNNENSENTKIQVQSNTEKIRNLSLFAITWPILVEVFLQMAMKFSDVFMLSFVSDEAVAAIGIANQIMIFTFVLFNFTAMGCGVVVSQFVGAGKQRDVSRTIANAILINLLFGLVMSAIVVGFRKPLLGIFDLAPELMGYAEIYMIIVGGALFMQAMVLTLSSVLQAQGYTKDVMFTVMGMNILNVFGNYVFIFGALGFPALGVTGVAISTAACRVLAMITLFILMYRRVEFKIAFKDYFLLKGEYVKKIMKIGIPGAGEHLSHNTSQLTITAFIATLGTAAIATRVYAHNYAMLMTMFSMAMSKGMQIYIGQLVGAGLMDLAYKRMFRGLKIAMGVALALGIVMAVFGEFFIGIFTNDPDIIAVGAVLLIIGALLEPGRTTNLVVISSLRAAGDAKFPVVMGILSMWGISVTLAYFLGIHLGYGLIGVWIAILADEWFRAIFMLFRWRSKKWQRMRLVDDEKSSGAAAAKKGKSTA</sequence>
<dbReference type="NCBIfam" id="TIGR00797">
    <property type="entry name" value="matE"/>
    <property type="match status" value="1"/>
</dbReference>
<dbReference type="PANTHER" id="PTHR42925">
    <property type="entry name" value="MULTIDRUG AND TOXIN EFFLUX PROTEIN MATE FAMILY"/>
    <property type="match status" value="1"/>
</dbReference>
<name>A0ABS6K1P6_9BACI</name>
<feature type="transmembrane region" description="Helical" evidence="8">
    <location>
        <begin position="181"/>
        <end position="204"/>
    </location>
</feature>
<feature type="transmembrane region" description="Helical" evidence="8">
    <location>
        <begin position="210"/>
        <end position="234"/>
    </location>
</feature>
<comment type="subcellular location">
    <subcellularLocation>
        <location evidence="1">Cell membrane</location>
        <topology evidence="1">Multi-pass membrane protein</topology>
    </subcellularLocation>
</comment>
<evidence type="ECO:0000256" key="7">
    <source>
        <dbReference type="ARBA" id="ARBA00023136"/>
    </source>
</evidence>
<feature type="transmembrane region" description="Helical" evidence="8">
    <location>
        <begin position="109"/>
        <end position="130"/>
    </location>
</feature>
<dbReference type="InterPro" id="IPR002528">
    <property type="entry name" value="MATE_fam"/>
</dbReference>
<comment type="similarity">
    <text evidence="2">Belongs to the multi antimicrobial extrusion (MATE) (TC 2.A.66.1) family.</text>
</comment>
<feature type="transmembrane region" description="Helical" evidence="8">
    <location>
        <begin position="69"/>
        <end position="97"/>
    </location>
</feature>
<evidence type="ECO:0000256" key="8">
    <source>
        <dbReference type="SAM" id="Phobius"/>
    </source>
</evidence>
<dbReference type="PANTHER" id="PTHR42925:SF1">
    <property type="entry name" value="VIRULENCE FACTOR MVIN"/>
    <property type="match status" value="1"/>
</dbReference>
<feature type="transmembrane region" description="Helical" evidence="8">
    <location>
        <begin position="431"/>
        <end position="453"/>
    </location>
</feature>
<evidence type="ECO:0000256" key="2">
    <source>
        <dbReference type="ARBA" id="ARBA00010199"/>
    </source>
</evidence>
<keyword evidence="10" id="KW-1185">Reference proteome</keyword>
<dbReference type="InterPro" id="IPR048279">
    <property type="entry name" value="MdtK-like"/>
</dbReference>
<evidence type="ECO:0000256" key="4">
    <source>
        <dbReference type="ARBA" id="ARBA00022475"/>
    </source>
</evidence>
<feature type="transmembrane region" description="Helical" evidence="8">
    <location>
        <begin position="407"/>
        <end position="425"/>
    </location>
</feature>
<feature type="transmembrane region" description="Helical" evidence="8">
    <location>
        <begin position="369"/>
        <end position="386"/>
    </location>
</feature>
<evidence type="ECO:0000313" key="10">
    <source>
        <dbReference type="Proteomes" id="UP000790580"/>
    </source>
</evidence>
<dbReference type="PIRSF" id="PIRSF006603">
    <property type="entry name" value="DinF"/>
    <property type="match status" value="1"/>
</dbReference>
<feature type="transmembrane region" description="Helical" evidence="8">
    <location>
        <begin position="150"/>
        <end position="169"/>
    </location>
</feature>
<keyword evidence="5 8" id="KW-0812">Transmembrane</keyword>
<feature type="transmembrane region" description="Helical" evidence="8">
    <location>
        <begin position="314"/>
        <end position="331"/>
    </location>
</feature>
<feature type="transmembrane region" description="Helical" evidence="8">
    <location>
        <begin position="343"/>
        <end position="363"/>
    </location>
</feature>
<evidence type="ECO:0000256" key="1">
    <source>
        <dbReference type="ARBA" id="ARBA00004651"/>
    </source>
</evidence>
<dbReference type="Proteomes" id="UP000790580">
    <property type="component" value="Unassembled WGS sequence"/>
</dbReference>
<reference evidence="9 10" key="1">
    <citation type="submission" date="2021-06" db="EMBL/GenBank/DDBJ databases">
        <title>Bacillus sp. RD4P76, an endophyte from a halophyte.</title>
        <authorList>
            <person name="Sun J.-Q."/>
        </authorList>
    </citation>
    <scope>NUCLEOTIDE SEQUENCE [LARGE SCALE GENOMIC DNA]</scope>
    <source>
        <strain evidence="9 10">JCM 17098</strain>
    </source>
</reference>
<feature type="transmembrane region" description="Helical" evidence="8">
    <location>
        <begin position="30"/>
        <end position="49"/>
    </location>
</feature>
<keyword evidence="6 8" id="KW-1133">Transmembrane helix</keyword>
<dbReference type="CDD" id="cd13134">
    <property type="entry name" value="MATE_like_8"/>
    <property type="match status" value="1"/>
</dbReference>
<evidence type="ECO:0000256" key="5">
    <source>
        <dbReference type="ARBA" id="ARBA00022692"/>
    </source>
</evidence>
<comment type="caution">
    <text evidence="9">The sequence shown here is derived from an EMBL/GenBank/DDBJ whole genome shotgun (WGS) entry which is preliminary data.</text>
</comment>
<dbReference type="InterPro" id="IPR047135">
    <property type="entry name" value="YsiQ"/>
</dbReference>
<evidence type="ECO:0000313" key="9">
    <source>
        <dbReference type="EMBL" id="MBU9724231.1"/>
    </source>
</evidence>
<keyword evidence="7 8" id="KW-0472">Membrane</keyword>
<protein>
    <submittedName>
        <fullName evidence="9">MATE family efflux transporter</fullName>
    </submittedName>
</protein>